<dbReference type="Proteomes" id="UP000015104">
    <property type="component" value="Unassembled WGS sequence"/>
</dbReference>
<dbReference type="AlphaFoldDB" id="T1KLK1"/>
<dbReference type="EnsemblMetazoa" id="tetur14g02720.1">
    <property type="protein sequence ID" value="tetur14g02720.1"/>
    <property type="gene ID" value="tetur14g02720"/>
</dbReference>
<dbReference type="HOGENOM" id="CLU_895242_0_0_1"/>
<sequence>MRFTIFLTLCAIGVASASSLNKRSFIDDIQNQTQNAFHAFEEFSEQAKHNAEEGLKKLLDFFSQFNPQSDSSNAVNVTKRAVTGADLLANIGNPQKAQELLIQLFFESYGKGRKKRDLAENIQKLTGQAKKNAEENLKKLFDFFNQLNPQSGDSSNAVNVTKRAVTGADLLANIGNPQKAQELLIQLFFESYGKGRKRRDLAENIQKLTGQAKQNAEANLKKLFDFFSQFNPHREIRETRLSVAVFIRLGSNAVNVTKRAVTGADLLANIGNPQKAQELLIQLFFESYGKGR</sequence>
<evidence type="ECO:0000313" key="2">
    <source>
        <dbReference type="EnsemblMetazoa" id="tetur14g02720.1"/>
    </source>
</evidence>
<keyword evidence="3" id="KW-1185">Reference proteome</keyword>
<accession>T1KLK1</accession>
<protein>
    <submittedName>
        <fullName evidence="2">Uncharacterized protein</fullName>
    </submittedName>
</protein>
<proteinExistence type="predicted"/>
<keyword evidence="1" id="KW-0732">Signal</keyword>
<reference evidence="3" key="1">
    <citation type="submission" date="2011-08" db="EMBL/GenBank/DDBJ databases">
        <authorList>
            <person name="Rombauts S."/>
        </authorList>
    </citation>
    <scope>NUCLEOTIDE SEQUENCE</scope>
    <source>
        <strain evidence="3">London</strain>
    </source>
</reference>
<dbReference type="EMBL" id="CAEY01000211">
    <property type="status" value="NOT_ANNOTATED_CDS"/>
    <property type="molecule type" value="Genomic_DNA"/>
</dbReference>
<reference evidence="2" key="2">
    <citation type="submission" date="2015-06" db="UniProtKB">
        <authorList>
            <consortium name="EnsemblMetazoa"/>
        </authorList>
    </citation>
    <scope>IDENTIFICATION</scope>
</reference>
<feature type="signal peptide" evidence="1">
    <location>
        <begin position="1"/>
        <end position="17"/>
    </location>
</feature>
<evidence type="ECO:0000256" key="1">
    <source>
        <dbReference type="SAM" id="SignalP"/>
    </source>
</evidence>
<organism evidence="2 3">
    <name type="scientific">Tetranychus urticae</name>
    <name type="common">Two-spotted spider mite</name>
    <dbReference type="NCBI Taxonomy" id="32264"/>
    <lineage>
        <taxon>Eukaryota</taxon>
        <taxon>Metazoa</taxon>
        <taxon>Ecdysozoa</taxon>
        <taxon>Arthropoda</taxon>
        <taxon>Chelicerata</taxon>
        <taxon>Arachnida</taxon>
        <taxon>Acari</taxon>
        <taxon>Acariformes</taxon>
        <taxon>Trombidiformes</taxon>
        <taxon>Prostigmata</taxon>
        <taxon>Eleutherengona</taxon>
        <taxon>Raphignathae</taxon>
        <taxon>Tetranychoidea</taxon>
        <taxon>Tetranychidae</taxon>
        <taxon>Tetranychus</taxon>
    </lineage>
</organism>
<name>T1KLK1_TETUR</name>
<evidence type="ECO:0000313" key="3">
    <source>
        <dbReference type="Proteomes" id="UP000015104"/>
    </source>
</evidence>
<dbReference type="SMR" id="T1KLK1"/>
<feature type="chain" id="PRO_5007729043" evidence="1">
    <location>
        <begin position="18"/>
        <end position="292"/>
    </location>
</feature>